<dbReference type="AlphaFoldDB" id="A0A9Q3CUM8"/>
<protein>
    <submittedName>
        <fullName evidence="1">Uncharacterized protein</fullName>
    </submittedName>
</protein>
<dbReference type="EMBL" id="AVOT02010498">
    <property type="protein sequence ID" value="MBW0490278.1"/>
    <property type="molecule type" value="Genomic_DNA"/>
</dbReference>
<sequence length="128" mass="14797">MNTSDPIKKLKKRIPTLSEENCPEWRLHISIYLRQKKLLLYCNKPITSASDASKLTEVERDKLDASNEACALITSTLESKTFAELVNEETSQKSYKQFSSSYNSKARVWSHFLKVTYQNDLRMSTMPQ</sequence>
<comment type="caution">
    <text evidence="1">The sequence shown here is derived from an EMBL/GenBank/DDBJ whole genome shotgun (WGS) entry which is preliminary data.</text>
</comment>
<reference evidence="1" key="1">
    <citation type="submission" date="2021-03" db="EMBL/GenBank/DDBJ databases">
        <title>Draft genome sequence of rust myrtle Austropuccinia psidii MF-1, a brazilian biotype.</title>
        <authorList>
            <person name="Quecine M.C."/>
            <person name="Pachon D.M.R."/>
            <person name="Bonatelli M.L."/>
            <person name="Correr F.H."/>
            <person name="Franceschini L.M."/>
            <person name="Leite T.F."/>
            <person name="Margarido G.R.A."/>
            <person name="Almeida C.A."/>
            <person name="Ferrarezi J.A."/>
            <person name="Labate C.A."/>
        </authorList>
    </citation>
    <scope>NUCLEOTIDE SEQUENCE</scope>
    <source>
        <strain evidence="1">MF-1</strain>
    </source>
</reference>
<evidence type="ECO:0000313" key="2">
    <source>
        <dbReference type="Proteomes" id="UP000765509"/>
    </source>
</evidence>
<proteinExistence type="predicted"/>
<evidence type="ECO:0000313" key="1">
    <source>
        <dbReference type="EMBL" id="MBW0490278.1"/>
    </source>
</evidence>
<name>A0A9Q3CUM8_9BASI</name>
<organism evidence="1 2">
    <name type="scientific">Austropuccinia psidii MF-1</name>
    <dbReference type="NCBI Taxonomy" id="1389203"/>
    <lineage>
        <taxon>Eukaryota</taxon>
        <taxon>Fungi</taxon>
        <taxon>Dikarya</taxon>
        <taxon>Basidiomycota</taxon>
        <taxon>Pucciniomycotina</taxon>
        <taxon>Pucciniomycetes</taxon>
        <taxon>Pucciniales</taxon>
        <taxon>Sphaerophragmiaceae</taxon>
        <taxon>Austropuccinia</taxon>
    </lineage>
</organism>
<dbReference type="Proteomes" id="UP000765509">
    <property type="component" value="Unassembled WGS sequence"/>
</dbReference>
<gene>
    <name evidence="1" type="ORF">O181_029993</name>
</gene>
<accession>A0A9Q3CUM8</accession>
<keyword evidence="2" id="KW-1185">Reference proteome</keyword>